<dbReference type="InterPro" id="IPR029510">
    <property type="entry name" value="Ald_DH_CS_GLU"/>
</dbReference>
<dbReference type="SUPFAM" id="SSF53720">
    <property type="entry name" value="ALDH-like"/>
    <property type="match status" value="1"/>
</dbReference>
<evidence type="ECO:0000313" key="9">
    <source>
        <dbReference type="Proteomes" id="UP000027265"/>
    </source>
</evidence>
<dbReference type="PANTHER" id="PTHR43570:SF16">
    <property type="entry name" value="ALDEHYDE DEHYDROGENASE TYPE III, ISOFORM Q"/>
    <property type="match status" value="1"/>
</dbReference>
<evidence type="ECO:0000256" key="6">
    <source>
        <dbReference type="RuleBase" id="RU003345"/>
    </source>
</evidence>
<evidence type="ECO:0000256" key="2">
    <source>
        <dbReference type="ARBA" id="ARBA00023002"/>
    </source>
</evidence>
<dbReference type="GO" id="GO:0004029">
    <property type="term" value="F:aldehyde dehydrogenase (NAD+) activity"/>
    <property type="evidence" value="ECO:0007669"/>
    <property type="project" value="TreeGrafter"/>
</dbReference>
<evidence type="ECO:0000259" key="7">
    <source>
        <dbReference type="Pfam" id="PF00171"/>
    </source>
</evidence>
<dbReference type="PROSITE" id="PS00687">
    <property type="entry name" value="ALDEHYDE_DEHYDR_GLU"/>
    <property type="match status" value="1"/>
</dbReference>
<feature type="active site" evidence="4">
    <location>
        <position position="185"/>
    </location>
</feature>
<dbReference type="HOGENOM" id="CLU_005391_3_2_1"/>
<feature type="domain" description="Aldehyde dehydrogenase" evidence="7">
    <location>
        <begin position="12"/>
        <end position="374"/>
    </location>
</feature>
<evidence type="ECO:0000313" key="8">
    <source>
        <dbReference type="EMBL" id="KDQ52222.1"/>
    </source>
</evidence>
<dbReference type="InterPro" id="IPR016163">
    <property type="entry name" value="Ald_DH_C"/>
</dbReference>
<dbReference type="GO" id="GO:0005737">
    <property type="term" value="C:cytoplasm"/>
    <property type="evidence" value="ECO:0007669"/>
    <property type="project" value="TreeGrafter"/>
</dbReference>
<accession>A0A067PM47</accession>
<gene>
    <name evidence="8" type="ORF">JAAARDRAFT_62005</name>
</gene>
<dbReference type="GO" id="GO:0006081">
    <property type="term" value="P:aldehyde metabolic process"/>
    <property type="evidence" value="ECO:0007669"/>
    <property type="project" value="InterPro"/>
</dbReference>
<sequence length="413" mass="45067">MAELGAVVQAALNAADKLEEWTRPEKVEVEEWRKNWDTTVYRKAKGIVCIISPWNYPCALSLLPLVGAIVAGCAAAIKPSELSSCTSTLLATLFPQYLDPSSYSIINGSIPETTKILSLKWNHIFFAGGIKVGRVVAEAAAKWVCPLTLELGGKSPVWVDGGNTELDIAARRILWGKQQNTGQLCVSPDYVLIPRFHQEAFIAALAKAYKSFWPDGPLAPSSDIGKIVNEAHYSRIVDVLKRTKGEVVLGGKFGGEGERRLEVTVVKDVGLGHSLMEDEIFGPVLPIIPIDGDVDEALSIINNRPTGVPLVIYIFSENEKTKEKFVNETDSGTFVMDDTFQQLAGHEMPFGGHGESGYGGYLGIHSFDTFTHQRSFINVPFAAESVLGGRYPPYSEQAYAFFSGSVNVRIPEV</sequence>
<protein>
    <recommendedName>
        <fullName evidence="3">Aldehyde dehydrogenase</fullName>
    </recommendedName>
</protein>
<dbReference type="InterPro" id="IPR016161">
    <property type="entry name" value="Ald_DH/histidinol_DH"/>
</dbReference>
<reference evidence="9" key="1">
    <citation type="journal article" date="2014" name="Proc. Natl. Acad. Sci. U.S.A.">
        <title>Extensive sampling of basidiomycete genomes demonstrates inadequacy of the white-rot/brown-rot paradigm for wood decay fungi.</title>
        <authorList>
            <person name="Riley R."/>
            <person name="Salamov A.A."/>
            <person name="Brown D.W."/>
            <person name="Nagy L.G."/>
            <person name="Floudas D."/>
            <person name="Held B.W."/>
            <person name="Levasseur A."/>
            <person name="Lombard V."/>
            <person name="Morin E."/>
            <person name="Otillar R."/>
            <person name="Lindquist E.A."/>
            <person name="Sun H."/>
            <person name="LaButti K.M."/>
            <person name="Schmutz J."/>
            <person name="Jabbour D."/>
            <person name="Luo H."/>
            <person name="Baker S.E."/>
            <person name="Pisabarro A.G."/>
            <person name="Walton J.D."/>
            <person name="Blanchette R.A."/>
            <person name="Henrissat B."/>
            <person name="Martin F."/>
            <person name="Cullen D."/>
            <person name="Hibbett D.S."/>
            <person name="Grigoriev I.V."/>
        </authorList>
    </citation>
    <scope>NUCLEOTIDE SEQUENCE [LARGE SCALE GENOMIC DNA]</scope>
    <source>
        <strain evidence="9">MUCL 33604</strain>
    </source>
</reference>
<dbReference type="Gene3D" id="3.40.309.10">
    <property type="entry name" value="Aldehyde Dehydrogenase, Chain A, domain 2"/>
    <property type="match status" value="1"/>
</dbReference>
<dbReference type="Pfam" id="PF00171">
    <property type="entry name" value="Aldedh"/>
    <property type="match status" value="1"/>
</dbReference>
<evidence type="ECO:0000256" key="1">
    <source>
        <dbReference type="ARBA" id="ARBA00009986"/>
    </source>
</evidence>
<dbReference type="InterPro" id="IPR016162">
    <property type="entry name" value="Ald_DH_N"/>
</dbReference>
<dbReference type="InterPro" id="IPR012394">
    <property type="entry name" value="Aldehyde_DH_NAD(P)"/>
</dbReference>
<dbReference type="PIRSF" id="PIRSF036492">
    <property type="entry name" value="ALDH"/>
    <property type="match status" value="1"/>
</dbReference>
<dbReference type="OrthoDB" id="440325at2759"/>
<comment type="similarity">
    <text evidence="1 3 6">Belongs to the aldehyde dehydrogenase family.</text>
</comment>
<dbReference type="STRING" id="933084.A0A067PM47"/>
<dbReference type="PANTHER" id="PTHR43570">
    <property type="entry name" value="ALDEHYDE DEHYDROGENASE"/>
    <property type="match status" value="1"/>
</dbReference>
<evidence type="ECO:0000256" key="4">
    <source>
        <dbReference type="PIRSR" id="PIRSR036492-1"/>
    </source>
</evidence>
<dbReference type="EMBL" id="KL197741">
    <property type="protein sequence ID" value="KDQ52222.1"/>
    <property type="molecule type" value="Genomic_DNA"/>
</dbReference>
<dbReference type="InterPro" id="IPR015590">
    <property type="entry name" value="Aldehyde_DH_dom"/>
</dbReference>
<keyword evidence="9" id="KW-1185">Reference proteome</keyword>
<proteinExistence type="inferred from homology"/>
<organism evidence="8 9">
    <name type="scientific">Jaapia argillacea MUCL 33604</name>
    <dbReference type="NCBI Taxonomy" id="933084"/>
    <lineage>
        <taxon>Eukaryota</taxon>
        <taxon>Fungi</taxon>
        <taxon>Dikarya</taxon>
        <taxon>Basidiomycota</taxon>
        <taxon>Agaricomycotina</taxon>
        <taxon>Agaricomycetes</taxon>
        <taxon>Agaricomycetidae</taxon>
        <taxon>Jaapiales</taxon>
        <taxon>Jaapiaceae</taxon>
        <taxon>Jaapia</taxon>
    </lineage>
</organism>
<feature type="active site" evidence="4 5">
    <location>
        <position position="150"/>
    </location>
</feature>
<evidence type="ECO:0000256" key="5">
    <source>
        <dbReference type="PROSITE-ProRule" id="PRU10007"/>
    </source>
</evidence>
<dbReference type="Proteomes" id="UP000027265">
    <property type="component" value="Unassembled WGS sequence"/>
</dbReference>
<keyword evidence="2 3" id="KW-0560">Oxidoreductase</keyword>
<dbReference type="Gene3D" id="3.40.605.10">
    <property type="entry name" value="Aldehyde Dehydrogenase, Chain A, domain 1"/>
    <property type="match status" value="1"/>
</dbReference>
<dbReference type="AlphaFoldDB" id="A0A067PM47"/>
<evidence type="ECO:0000256" key="3">
    <source>
        <dbReference type="PIRNR" id="PIRNR036492"/>
    </source>
</evidence>
<dbReference type="InParanoid" id="A0A067PM47"/>
<name>A0A067PM47_9AGAM</name>